<proteinExistence type="predicted"/>
<evidence type="ECO:0000313" key="1">
    <source>
        <dbReference type="EMBL" id="KGF96672.1"/>
    </source>
</evidence>
<dbReference type="STRING" id="93057.EU95_0557"/>
<gene>
    <name evidence="1" type="ORF">EU95_0557</name>
</gene>
<name>A0A0A2A468_PROMR</name>
<evidence type="ECO:0000313" key="2">
    <source>
        <dbReference type="Proteomes" id="UP000030355"/>
    </source>
</evidence>
<organism evidence="1 2">
    <name type="scientific">Prochlorococcus marinus str. MIT 9201</name>
    <dbReference type="NCBI Taxonomy" id="93057"/>
    <lineage>
        <taxon>Bacteria</taxon>
        <taxon>Bacillati</taxon>
        <taxon>Cyanobacteriota</taxon>
        <taxon>Cyanophyceae</taxon>
        <taxon>Synechococcales</taxon>
        <taxon>Prochlorococcaceae</taxon>
        <taxon>Prochlorococcus</taxon>
    </lineage>
</organism>
<protein>
    <submittedName>
        <fullName evidence="1">Uncharacterized protein</fullName>
    </submittedName>
</protein>
<dbReference type="Proteomes" id="UP000030355">
    <property type="component" value="Unassembled WGS sequence"/>
</dbReference>
<dbReference type="EMBL" id="JNAL01000007">
    <property type="protein sequence ID" value="KGF96672.1"/>
    <property type="molecule type" value="Genomic_DNA"/>
</dbReference>
<dbReference type="RefSeq" id="WP_032521726.1">
    <property type="nucleotide sequence ID" value="NZ_CP138977.1"/>
</dbReference>
<reference evidence="2" key="1">
    <citation type="journal article" date="2014" name="Sci. Data">
        <title>Genomes of diverse isolates of the marine cyanobacterium Prochlorococcus.</title>
        <authorList>
            <person name="Biller S."/>
            <person name="Berube P."/>
            <person name="Thompson J."/>
            <person name="Kelly L."/>
            <person name="Roggensack S."/>
            <person name="Awad L."/>
            <person name="Roache-Johnson K."/>
            <person name="Ding H."/>
            <person name="Giovannoni S.J."/>
            <person name="Moore L.R."/>
            <person name="Chisholm S.W."/>
        </authorList>
    </citation>
    <scope>NUCLEOTIDE SEQUENCE [LARGE SCALE GENOMIC DNA]</scope>
    <source>
        <strain evidence="2">MIT 9201</strain>
    </source>
</reference>
<dbReference type="AlphaFoldDB" id="A0A0A2A468"/>
<accession>A0A0A2A468</accession>
<sequence length="344" mass="40722">MESIEKINNFTKEYIQSFNFSKIYKKNKYINGDSFLDKFLFSTLTGSNFKLEEEKVDLIFTENQWRFLGDSNKIKNSGFIAFMIFDIVNNLSFNFLKHREKEFLKNKSEELFDSLYINGKTAHDSNKKNSKNINNVLNILAMRLYLKSSKIKFDKSDLVQFYSSQMKEGWFPYINPGRFVRHLSKYSPHKLTKIILRDSNPRFFDISHHCYILLCLIKVYSRNNDKKLKKCLNKGLDILNECIINNNLLFKETNTKIHRFCNFGDTTLYYIFLRLTKLAILKGLNYNNDSIEKVIIKIKKITNINESSIMPIEKESPSFGYVLPALWMDEKYKLIHLKILLDEK</sequence>
<comment type="caution">
    <text evidence="1">The sequence shown here is derived from an EMBL/GenBank/DDBJ whole genome shotgun (WGS) entry which is preliminary data.</text>
</comment>